<dbReference type="GO" id="GO:0019829">
    <property type="term" value="F:ATPase-coupled monoatomic cation transmembrane transporter activity"/>
    <property type="evidence" value="ECO:0007669"/>
    <property type="project" value="InterPro"/>
</dbReference>
<keyword evidence="7 8" id="KW-0472">Membrane</keyword>
<feature type="region of interest" description="Disordered" evidence="9">
    <location>
        <begin position="704"/>
        <end position="731"/>
    </location>
</feature>
<evidence type="ECO:0000256" key="1">
    <source>
        <dbReference type="ARBA" id="ARBA00004370"/>
    </source>
</evidence>
<dbReference type="SUPFAM" id="SSF56784">
    <property type="entry name" value="HAD-like"/>
    <property type="match status" value="1"/>
</dbReference>
<name>A0A7W5DWS2_9BACT</name>
<dbReference type="AlphaFoldDB" id="A0A7W5DWS2"/>
<dbReference type="SUPFAM" id="SSF55008">
    <property type="entry name" value="HMA, heavy metal-associated domain"/>
    <property type="match status" value="1"/>
</dbReference>
<dbReference type="PANTHER" id="PTHR46594:SF4">
    <property type="entry name" value="P-TYPE CATION-TRANSPORTING ATPASE"/>
    <property type="match status" value="1"/>
</dbReference>
<dbReference type="EMBL" id="JACHXU010000005">
    <property type="protein sequence ID" value="MBB3205981.1"/>
    <property type="molecule type" value="Genomic_DNA"/>
</dbReference>
<comment type="caution">
    <text evidence="11">The sequence shown here is derived from an EMBL/GenBank/DDBJ whole genome shotgun (WGS) entry which is preliminary data.</text>
</comment>
<dbReference type="Gene3D" id="3.40.1110.10">
    <property type="entry name" value="Calcium-transporting ATPase, cytoplasmic domain N"/>
    <property type="match status" value="1"/>
</dbReference>
<keyword evidence="4 8" id="KW-0479">Metal-binding</keyword>
<gene>
    <name evidence="11" type="ORF">FHS27_001789</name>
</gene>
<feature type="compositionally biased region" description="Polar residues" evidence="9">
    <location>
        <begin position="705"/>
        <end position="720"/>
    </location>
</feature>
<proteinExistence type="inferred from homology"/>
<dbReference type="InterPro" id="IPR023299">
    <property type="entry name" value="ATPase_P-typ_cyto_dom_N"/>
</dbReference>
<accession>A0A7W5DWS2</accession>
<dbReference type="PROSITE" id="PS00154">
    <property type="entry name" value="ATPASE_E1_E2"/>
    <property type="match status" value="1"/>
</dbReference>
<dbReference type="SFLD" id="SFLDS00003">
    <property type="entry name" value="Haloacid_Dehalogenase"/>
    <property type="match status" value="1"/>
</dbReference>
<dbReference type="Gene3D" id="3.40.50.1000">
    <property type="entry name" value="HAD superfamily/HAD-like"/>
    <property type="match status" value="1"/>
</dbReference>
<dbReference type="Pfam" id="PF12156">
    <property type="entry name" value="ATPase-cat_bd"/>
    <property type="match status" value="1"/>
</dbReference>
<evidence type="ECO:0000256" key="7">
    <source>
        <dbReference type="ARBA" id="ARBA00023136"/>
    </source>
</evidence>
<dbReference type="InterPro" id="IPR021993">
    <property type="entry name" value="ATPase-cat-bd"/>
</dbReference>
<evidence type="ECO:0000259" key="10">
    <source>
        <dbReference type="PROSITE" id="PS50846"/>
    </source>
</evidence>
<keyword evidence="8" id="KW-0547">Nucleotide-binding</keyword>
<evidence type="ECO:0000256" key="8">
    <source>
        <dbReference type="RuleBase" id="RU362081"/>
    </source>
</evidence>
<reference evidence="11 12" key="1">
    <citation type="submission" date="2020-08" db="EMBL/GenBank/DDBJ databases">
        <title>Genomic Encyclopedia of Type Strains, Phase III (KMG-III): the genomes of soil and plant-associated and newly described type strains.</title>
        <authorList>
            <person name="Whitman W."/>
        </authorList>
    </citation>
    <scope>NUCLEOTIDE SEQUENCE [LARGE SCALE GENOMIC DNA]</scope>
    <source>
        <strain evidence="11 12">CECT 8075</strain>
    </source>
</reference>
<keyword evidence="5" id="KW-1278">Translocase</keyword>
<dbReference type="GO" id="GO:0046872">
    <property type="term" value="F:metal ion binding"/>
    <property type="evidence" value="ECO:0007669"/>
    <property type="project" value="UniProtKB-KW"/>
</dbReference>
<dbReference type="SUPFAM" id="SSF81665">
    <property type="entry name" value="Calcium ATPase, transmembrane domain M"/>
    <property type="match status" value="1"/>
</dbReference>
<sequence length="852" mass="90517">MIDEQQAPDAIRQRMMRPCIHCGEPSDSYAEQPADEVFCCNGCKGAYELIHGWGLESFYGLRDQLGSGTATRVKDQSSRYDVFDNDEFLGPSKPEPQDDGLMCTELAVHGLHCAACAWLIENAALRTPGWNVARVKMSDHTLRIVFDPTATTLSKIAQLLDRLGYELAPMSTERDDHFQNENRRHLIQIALAGFCAANAMWIAVALYAGEAYGVAADHRFFMRMIGTGLGVAAVLFPGRTFFTGAFASLKTRVPHMDLPVALGLAVGTVVGTVNAITGVGHLYFDSLAVLVFLLLIGRWIQFHQQHRAAKAVDLLLRITPRHATRVNPDETTDTVLVDALQTGDVVRVGAGENIPVDGEIVHGQTSVDRSLLTGESLPVDAGEGEEVSAGTLNLQQPIDVRVIATGRDSRIGKVMQSVEDATSEKIPIVQFADSVGGVFVVVVSLLAVGSFLWWLPQGWSLAASHATALLIVACPCALALATPLAIAVSLGRAAKHKVLIRDGNTFGQLARGGTIWFDKTGTLTSGRPDARLVWGSQTAVVLAAAVEQQCNHPVAQALVRMAGIWGKNLPSDATLQRVDRQGVTGSVQGCEIMAGSADFFRGQGFGLGRVVLDGIDECTRTSASPILISLGGVIEAVIGISDPLKPEARQTIATLQEKGWRVGILSGDHPKIVQHVADQIGIDSGEAFGGLSPEDKLAAVRGDSRFSNPQASTPENQPCPNETAPRSERPHTTVMIGDGANDAAALAAADVGIAVRGGAEVSLQAAPVFIASGDLASITDLISASKRTDWLIKTALAVSLAYNLIAVGLAMFGKISPLIAAVLMPISSVSVLALTLAWPTYPERSLPPETKS</sequence>
<dbReference type="InterPro" id="IPR023298">
    <property type="entry name" value="ATPase_P-typ_TM_dom_sf"/>
</dbReference>
<keyword evidence="8" id="KW-0067">ATP-binding</keyword>
<dbReference type="GO" id="GO:0005886">
    <property type="term" value="C:plasma membrane"/>
    <property type="evidence" value="ECO:0007669"/>
    <property type="project" value="UniProtKB-SubCell"/>
</dbReference>
<evidence type="ECO:0000256" key="3">
    <source>
        <dbReference type="ARBA" id="ARBA00022692"/>
    </source>
</evidence>
<dbReference type="InterPro" id="IPR018303">
    <property type="entry name" value="ATPase_P-typ_P_site"/>
</dbReference>
<keyword evidence="6 8" id="KW-1133">Transmembrane helix</keyword>
<feature type="transmembrane region" description="Helical" evidence="8">
    <location>
        <begin position="282"/>
        <end position="300"/>
    </location>
</feature>
<dbReference type="Pfam" id="PF00122">
    <property type="entry name" value="E1-E2_ATPase"/>
    <property type="match status" value="1"/>
</dbReference>
<comment type="subcellular location">
    <subcellularLocation>
        <location evidence="8">Cell membrane</location>
    </subcellularLocation>
    <subcellularLocation>
        <location evidence="1">Membrane</location>
    </subcellularLocation>
</comment>
<evidence type="ECO:0000313" key="11">
    <source>
        <dbReference type="EMBL" id="MBB3205981.1"/>
    </source>
</evidence>
<keyword evidence="3 8" id="KW-0812">Transmembrane</keyword>
<dbReference type="InterPro" id="IPR001757">
    <property type="entry name" value="P_typ_ATPase"/>
</dbReference>
<dbReference type="NCBIfam" id="TIGR01494">
    <property type="entry name" value="ATPase_P-type"/>
    <property type="match status" value="1"/>
</dbReference>
<evidence type="ECO:0000313" key="12">
    <source>
        <dbReference type="Proteomes" id="UP000536179"/>
    </source>
</evidence>
<dbReference type="Pfam" id="PF00702">
    <property type="entry name" value="Hydrolase"/>
    <property type="match status" value="1"/>
</dbReference>
<organism evidence="11 12">
    <name type="scientific">Aporhodopirellula rubra</name>
    <dbReference type="NCBI Taxonomy" id="980271"/>
    <lineage>
        <taxon>Bacteria</taxon>
        <taxon>Pseudomonadati</taxon>
        <taxon>Planctomycetota</taxon>
        <taxon>Planctomycetia</taxon>
        <taxon>Pirellulales</taxon>
        <taxon>Pirellulaceae</taxon>
        <taxon>Aporhodopirellula</taxon>
    </lineage>
</organism>
<feature type="transmembrane region" description="Helical" evidence="8">
    <location>
        <begin position="220"/>
        <end position="238"/>
    </location>
</feature>
<dbReference type="NCBIfam" id="TIGR01525">
    <property type="entry name" value="ATPase-IB_hvy"/>
    <property type="match status" value="1"/>
</dbReference>
<dbReference type="InterPro" id="IPR027256">
    <property type="entry name" value="P-typ_ATPase_IB"/>
</dbReference>
<dbReference type="SFLD" id="SFLDG00002">
    <property type="entry name" value="C1.7:_P-type_atpase_like"/>
    <property type="match status" value="1"/>
</dbReference>
<evidence type="ECO:0000256" key="5">
    <source>
        <dbReference type="ARBA" id="ARBA00022967"/>
    </source>
</evidence>
<dbReference type="Gene3D" id="2.70.150.10">
    <property type="entry name" value="Calcium-transporting ATPase, cytoplasmic transduction domain A"/>
    <property type="match status" value="1"/>
</dbReference>
<dbReference type="GO" id="GO:0005524">
    <property type="term" value="F:ATP binding"/>
    <property type="evidence" value="ECO:0007669"/>
    <property type="project" value="UniProtKB-UniRule"/>
</dbReference>
<dbReference type="InterPro" id="IPR023214">
    <property type="entry name" value="HAD_sf"/>
</dbReference>
<dbReference type="SFLD" id="SFLDF00027">
    <property type="entry name" value="p-type_atpase"/>
    <property type="match status" value="1"/>
</dbReference>
<evidence type="ECO:0000256" key="4">
    <source>
        <dbReference type="ARBA" id="ARBA00022723"/>
    </source>
</evidence>
<dbReference type="InterPro" id="IPR008250">
    <property type="entry name" value="ATPase_P-typ_transduc_dom_A_sf"/>
</dbReference>
<evidence type="ECO:0000256" key="6">
    <source>
        <dbReference type="ARBA" id="ARBA00022989"/>
    </source>
</evidence>
<feature type="transmembrane region" description="Helical" evidence="8">
    <location>
        <begin position="790"/>
        <end position="812"/>
    </location>
</feature>
<dbReference type="InterPro" id="IPR044492">
    <property type="entry name" value="P_typ_ATPase_HD_dom"/>
</dbReference>
<dbReference type="PANTHER" id="PTHR46594">
    <property type="entry name" value="P-TYPE CATION-TRANSPORTING ATPASE"/>
    <property type="match status" value="1"/>
</dbReference>
<dbReference type="InterPro" id="IPR006121">
    <property type="entry name" value="HMA_dom"/>
</dbReference>
<feature type="transmembrane region" description="Helical" evidence="8">
    <location>
        <begin position="258"/>
        <end position="276"/>
    </location>
</feature>
<dbReference type="InterPro" id="IPR059000">
    <property type="entry name" value="ATPase_P-type_domA"/>
</dbReference>
<dbReference type="RefSeq" id="WP_184304116.1">
    <property type="nucleotide sequence ID" value="NZ_JACHXU010000005.1"/>
</dbReference>
<feature type="domain" description="HMA" evidence="10">
    <location>
        <begin position="102"/>
        <end position="168"/>
    </location>
</feature>
<evidence type="ECO:0000256" key="9">
    <source>
        <dbReference type="SAM" id="MobiDB-lite"/>
    </source>
</evidence>
<dbReference type="SUPFAM" id="SSF81653">
    <property type="entry name" value="Calcium ATPase, transduction domain A"/>
    <property type="match status" value="1"/>
</dbReference>
<dbReference type="GO" id="GO:0030001">
    <property type="term" value="P:metal ion transport"/>
    <property type="evidence" value="ECO:0007669"/>
    <property type="project" value="UniProtKB-ARBA"/>
</dbReference>
<feature type="transmembrane region" description="Helical" evidence="8">
    <location>
        <begin position="818"/>
        <end position="838"/>
    </location>
</feature>
<dbReference type="PROSITE" id="PS50846">
    <property type="entry name" value="HMA_2"/>
    <property type="match status" value="1"/>
</dbReference>
<feature type="transmembrane region" description="Helical" evidence="8">
    <location>
        <begin position="186"/>
        <end position="208"/>
    </location>
</feature>
<evidence type="ECO:0000256" key="2">
    <source>
        <dbReference type="ARBA" id="ARBA00006024"/>
    </source>
</evidence>
<feature type="transmembrane region" description="Helical" evidence="8">
    <location>
        <begin position="435"/>
        <end position="455"/>
    </location>
</feature>
<dbReference type="CDD" id="cd00371">
    <property type="entry name" value="HMA"/>
    <property type="match status" value="1"/>
</dbReference>
<dbReference type="Pfam" id="PF00403">
    <property type="entry name" value="HMA"/>
    <property type="match status" value="1"/>
</dbReference>
<dbReference type="PRINTS" id="PR00119">
    <property type="entry name" value="CATATPASE"/>
</dbReference>
<protein>
    <submittedName>
        <fullName evidence="11">Cu2+-exporting ATPase</fullName>
    </submittedName>
</protein>
<dbReference type="InterPro" id="IPR036163">
    <property type="entry name" value="HMA_dom_sf"/>
</dbReference>
<comment type="similarity">
    <text evidence="2 8">Belongs to the cation transport ATPase (P-type) (TC 3.A.3) family. Type IB subfamily.</text>
</comment>
<keyword evidence="12" id="KW-1185">Reference proteome</keyword>
<dbReference type="GO" id="GO:0016887">
    <property type="term" value="F:ATP hydrolysis activity"/>
    <property type="evidence" value="ECO:0007669"/>
    <property type="project" value="InterPro"/>
</dbReference>
<dbReference type="Gene3D" id="3.30.70.100">
    <property type="match status" value="1"/>
</dbReference>
<feature type="transmembrane region" description="Helical" evidence="8">
    <location>
        <begin position="467"/>
        <end position="491"/>
    </location>
</feature>
<dbReference type="SUPFAM" id="SSF81660">
    <property type="entry name" value="Metal cation-transporting ATPase, ATP-binding domain N"/>
    <property type="match status" value="1"/>
</dbReference>
<dbReference type="Proteomes" id="UP000536179">
    <property type="component" value="Unassembled WGS sequence"/>
</dbReference>
<keyword evidence="8" id="KW-1003">Cell membrane</keyword>
<dbReference type="InterPro" id="IPR036412">
    <property type="entry name" value="HAD-like_sf"/>
</dbReference>